<dbReference type="GO" id="GO:0005576">
    <property type="term" value="C:extracellular region"/>
    <property type="evidence" value="ECO:0007669"/>
    <property type="project" value="UniProtKB-SubCell"/>
</dbReference>
<dbReference type="Gene3D" id="2.60.40.2810">
    <property type="match status" value="1"/>
</dbReference>
<dbReference type="RefSeq" id="WP_182162213.1">
    <property type="nucleotide sequence ID" value="NZ_JACEZT010000006.1"/>
</dbReference>
<dbReference type="InterPro" id="IPR049804">
    <property type="entry name" value="Choice_anch_L"/>
</dbReference>
<proteinExistence type="predicted"/>
<evidence type="ECO:0000256" key="1">
    <source>
        <dbReference type="ARBA" id="ARBA00004613"/>
    </source>
</evidence>
<gene>
    <name evidence="4" type="ORF">H3H37_10680</name>
</gene>
<dbReference type="NCBIfam" id="NF038133">
    <property type="entry name" value="choice_anch_L"/>
    <property type="match status" value="1"/>
</dbReference>
<dbReference type="InterPro" id="IPR050557">
    <property type="entry name" value="RTX_toxin/Mannuronan_C5-epim"/>
</dbReference>
<sequence length="1199" mass="118821">MAIFTPYAGGSVSALTGALLAANSGITIVDSSIALQASGADAVNLYDGSLAALGIGAGLLLTSGTTPGTVNTMPWFGTDNGGAGDADIDAVVNTVFQTQSYDATTLAFDFNVSDPNATSVSFDVVFGSDEFPEWVDQFVDSAVVMVNGVNYALFNHDPNHPLSVVSANLAAGYFQDNAGNTLPIEYDGVSHVLKIVAPIVAGATNHIKIGIADTGDHIYDSGIFLSNLTAGTIPGSGVVATSGGGTAGSDVLTGSAKDEYFDLQAGDDTVYAGGGDDIIVAGAGNDTVYGGSGADQLKGDAGNDNLDGGADSDTAIYAGHKADYTISFDAASSHYTVSSAADGSDTLTAIEHVQFADGLYNLGADGTVSLVDTGGATTTPPNQPGIVFLSGIGALGETLTAKVSDSDGVPAGGVSYTWYADGVDLGVSGDTFVVGEAQIGQNITVSAQYVDLAGQAEAVTSSAKSIAAPGNGDFTITLLQLSAPVGASVENPLTTLLQDAVALGASPAEAGAIIKQALGIAASVDLAHYDSWAALQANPADAAALAVEKKLVQIAVTTSLGSDETGMAVTQAILLAHNNGSVLNLADKATIAATLGLDPASALVSEIWDRNDTIASAKSVASIESIWLDMQSGLDVVLSPSIGTLSVHLNQAPIGSATAVLPEGAQDSDYVISAASLLQGYSDPDGDALQVSSITTDAPGTLQALADGSGWIFTPASQYSGPVELSYQIDDGHGASISASQLFVVAPAVTVPVNHAPTGTVLIDGVAQQNQTLNATSTLADADGMGTLSYQWLADGSAIAGATAASLTLTEAQVGKAITVLASYTDGQGNAEAVGSDATAAVLNVNDAPTGGVAITGSATQGQTLNAVSTLADADGMGTLHWQWQADGANIAGATSASLVLGSAQVGKAITVLASYVDGHGTAEMAGSAATGAVLGYQAGTAGNDTLNGTAYGDSLNGLGGSDTLYGNAGNDRLDGGAGADTMLGGAGNDTYVVDNASDKVLETTTATSKTDAGGVDTVEAGITWTLGNFLENLQLSGTAAINGTGNALANVLTGNSGANTLSGLAGNDVLNGGDGADLLIGGAGNDTLTGGNGADVFRFETAPGSGNLDSVLDFQAGVDMLQLENAVFKKLLTTGTLAAANFRASADGSAGDANDYVLFNTTTGALSYDADGNGKGAAIQFATLVGVHALSAADLVVT</sequence>
<dbReference type="InterPro" id="IPR018511">
    <property type="entry name" value="Hemolysin-typ_Ca-bd_CS"/>
</dbReference>
<dbReference type="PANTHER" id="PTHR38340:SF1">
    <property type="entry name" value="S-LAYER PROTEIN"/>
    <property type="match status" value="1"/>
</dbReference>
<comment type="caution">
    <text evidence="4">The sequence shown here is derived from an EMBL/GenBank/DDBJ whole genome shotgun (WGS) entry which is preliminary data.</text>
</comment>
<dbReference type="Proteomes" id="UP000534388">
    <property type="component" value="Unassembled WGS sequence"/>
</dbReference>
<protein>
    <submittedName>
        <fullName evidence="4">Choice-of-anchor L domain-containing protein</fullName>
    </submittedName>
</protein>
<dbReference type="Pfam" id="PF17892">
    <property type="entry name" value="Cadherin_5"/>
    <property type="match status" value="1"/>
</dbReference>
<dbReference type="Gene3D" id="2.60.40.2700">
    <property type="match status" value="3"/>
</dbReference>
<dbReference type="Gene3D" id="2.150.10.10">
    <property type="entry name" value="Serralysin-like metalloprotease, C-terminal"/>
    <property type="match status" value="2"/>
</dbReference>
<dbReference type="AlphaFoldDB" id="A0A7W2ES54"/>
<accession>A0A7W2ES54</accession>
<name>A0A7W2ES54_9BURK</name>
<evidence type="ECO:0000256" key="2">
    <source>
        <dbReference type="ARBA" id="ARBA00022525"/>
    </source>
</evidence>
<dbReference type="InterPro" id="IPR011049">
    <property type="entry name" value="Serralysin-like_metalloprot_C"/>
</dbReference>
<dbReference type="PRINTS" id="PR00313">
    <property type="entry name" value="CABNDNGRPT"/>
</dbReference>
<feature type="domain" description="Cadherin-like" evidence="3">
    <location>
        <begin position="650"/>
        <end position="743"/>
    </location>
</feature>
<dbReference type="PANTHER" id="PTHR38340">
    <property type="entry name" value="S-LAYER PROTEIN"/>
    <property type="match status" value="1"/>
</dbReference>
<evidence type="ECO:0000259" key="3">
    <source>
        <dbReference type="Pfam" id="PF17892"/>
    </source>
</evidence>
<dbReference type="PROSITE" id="PS00330">
    <property type="entry name" value="HEMOLYSIN_CALCIUM"/>
    <property type="match status" value="4"/>
</dbReference>
<reference evidence="4 5" key="1">
    <citation type="submission" date="2020-07" db="EMBL/GenBank/DDBJ databases">
        <title>Novel species isolated from subtropical streams in China.</title>
        <authorList>
            <person name="Lu H."/>
        </authorList>
    </citation>
    <scope>NUCLEOTIDE SEQUENCE [LARGE SCALE GENOMIC DNA]</scope>
    <source>
        <strain evidence="4 5">LX20W</strain>
    </source>
</reference>
<dbReference type="SUPFAM" id="SSF51120">
    <property type="entry name" value="beta-Roll"/>
    <property type="match status" value="3"/>
</dbReference>
<comment type="subcellular location">
    <subcellularLocation>
        <location evidence="1">Secreted</location>
    </subcellularLocation>
</comment>
<dbReference type="GO" id="GO:0005509">
    <property type="term" value="F:calcium ion binding"/>
    <property type="evidence" value="ECO:0007669"/>
    <property type="project" value="InterPro"/>
</dbReference>
<organism evidence="4 5">
    <name type="scientific">Rugamonas brunnea</name>
    <dbReference type="NCBI Taxonomy" id="2758569"/>
    <lineage>
        <taxon>Bacteria</taxon>
        <taxon>Pseudomonadati</taxon>
        <taxon>Pseudomonadota</taxon>
        <taxon>Betaproteobacteria</taxon>
        <taxon>Burkholderiales</taxon>
        <taxon>Oxalobacteraceae</taxon>
        <taxon>Telluria group</taxon>
        <taxon>Rugamonas</taxon>
    </lineage>
</organism>
<dbReference type="Pfam" id="PF00353">
    <property type="entry name" value="HemolysinCabind"/>
    <property type="match status" value="4"/>
</dbReference>
<dbReference type="InterPro" id="IPR001343">
    <property type="entry name" value="Hemolysn_Ca-bd"/>
</dbReference>
<evidence type="ECO:0000313" key="5">
    <source>
        <dbReference type="Proteomes" id="UP000534388"/>
    </source>
</evidence>
<keyword evidence="5" id="KW-1185">Reference proteome</keyword>
<evidence type="ECO:0000313" key="4">
    <source>
        <dbReference type="EMBL" id="MBA5637519.1"/>
    </source>
</evidence>
<keyword evidence="2" id="KW-0964">Secreted</keyword>
<dbReference type="InterPro" id="IPR041690">
    <property type="entry name" value="Cadherin_5"/>
</dbReference>
<dbReference type="EMBL" id="JACEZT010000006">
    <property type="protein sequence ID" value="MBA5637519.1"/>
    <property type="molecule type" value="Genomic_DNA"/>
</dbReference>